<sequence>MGLLQILNTLKAKSLTPTPSNGLIYVEAVINEKSTRAMVDTGATHNFVSKEEANRLGLKYNMSTGWLKTVNARAIPLYGVVRGVELRLGTWNGQVNFSVVPIDDFKVSELRSFLGLVNYYHQFIQCYLARASPLTDLLKKGKTWEWSKQYQKVFDDLKEEMSQEPILALPDFTKPFEVHTDASDFAIGGVLMQEGHPIAFESHNLNDTERRYTVQEKEITTIIHCLRVWRHYLLGAHFTIKTDNVTTSYFQTQKKLSPKQAKWKDFLAEFDYTLEYKPSKTNIVADTLSLP</sequence>
<dbReference type="InterPro" id="IPR043502">
    <property type="entry name" value="DNA/RNA_pol_sf"/>
</dbReference>
<keyword evidence="3" id="KW-0540">Nuclease</keyword>
<dbReference type="InterPro" id="IPR001969">
    <property type="entry name" value="Aspartic_peptidase_AS"/>
</dbReference>
<dbReference type="EMBL" id="VEPZ02001347">
    <property type="protein sequence ID" value="KAE8677972.1"/>
    <property type="molecule type" value="Genomic_DNA"/>
</dbReference>
<dbReference type="Pfam" id="PF13650">
    <property type="entry name" value="Asp_protease_2"/>
    <property type="match status" value="1"/>
</dbReference>
<name>A0A6A2XQY1_HIBSY</name>
<dbReference type="GO" id="GO:0016779">
    <property type="term" value="F:nucleotidyltransferase activity"/>
    <property type="evidence" value="ECO:0007669"/>
    <property type="project" value="UniProtKB-KW"/>
</dbReference>
<gene>
    <name evidence="10" type="ORF">F3Y22_tig00111463pilonHSYRG00069</name>
</gene>
<dbReference type="CDD" id="cd09274">
    <property type="entry name" value="RNase_HI_RT_Ty3"/>
    <property type="match status" value="1"/>
</dbReference>
<dbReference type="Gene3D" id="3.30.70.270">
    <property type="match status" value="1"/>
</dbReference>
<evidence type="ECO:0000256" key="2">
    <source>
        <dbReference type="ARBA" id="ARBA00022695"/>
    </source>
</evidence>
<comment type="caution">
    <text evidence="10">The sequence shown here is derived from an EMBL/GenBank/DDBJ whole genome shotgun (WGS) entry which is preliminary data.</text>
</comment>
<keyword evidence="6" id="KW-0694">RNA-binding</keyword>
<dbReference type="PANTHER" id="PTHR37984:SF5">
    <property type="entry name" value="PROTEIN NYNRIN-LIKE"/>
    <property type="match status" value="1"/>
</dbReference>
<dbReference type="Gene3D" id="2.40.70.10">
    <property type="entry name" value="Acid Proteases"/>
    <property type="match status" value="1"/>
</dbReference>
<evidence type="ECO:0000256" key="4">
    <source>
        <dbReference type="ARBA" id="ARBA00022759"/>
    </source>
</evidence>
<protein>
    <recommendedName>
        <fullName evidence="9">Reverse transcriptase/retrotransposon-derived protein RNase H-like domain-containing protein</fullName>
    </recommendedName>
</protein>
<evidence type="ECO:0000256" key="6">
    <source>
        <dbReference type="ARBA" id="ARBA00022884"/>
    </source>
</evidence>
<dbReference type="InterPro" id="IPR050951">
    <property type="entry name" value="Retrovirus_Pol_polyprotein"/>
</dbReference>
<dbReference type="GO" id="GO:0004190">
    <property type="term" value="F:aspartic-type endopeptidase activity"/>
    <property type="evidence" value="ECO:0007669"/>
    <property type="project" value="InterPro"/>
</dbReference>
<keyword evidence="5" id="KW-0460">Magnesium</keyword>
<keyword evidence="7" id="KW-0229">DNA integration</keyword>
<evidence type="ECO:0000256" key="3">
    <source>
        <dbReference type="ARBA" id="ARBA00022722"/>
    </source>
</evidence>
<dbReference type="CDD" id="cd00303">
    <property type="entry name" value="retropepsin_like"/>
    <property type="match status" value="1"/>
</dbReference>
<dbReference type="Pfam" id="PF17919">
    <property type="entry name" value="RT_RNaseH_2"/>
    <property type="match status" value="1"/>
</dbReference>
<dbReference type="PROSITE" id="PS00141">
    <property type="entry name" value="ASP_PROTEASE"/>
    <property type="match status" value="1"/>
</dbReference>
<evidence type="ECO:0000313" key="11">
    <source>
        <dbReference type="Proteomes" id="UP000436088"/>
    </source>
</evidence>
<dbReference type="InterPro" id="IPR043128">
    <property type="entry name" value="Rev_trsase/Diguanyl_cyclase"/>
</dbReference>
<keyword evidence="4" id="KW-0255">Endonuclease</keyword>
<evidence type="ECO:0000256" key="8">
    <source>
        <dbReference type="ARBA" id="ARBA00023268"/>
    </source>
</evidence>
<accession>A0A6A2XQY1</accession>
<reference evidence="10" key="1">
    <citation type="submission" date="2019-09" db="EMBL/GenBank/DDBJ databases">
        <title>Draft genome information of white flower Hibiscus syriacus.</title>
        <authorList>
            <person name="Kim Y.-M."/>
        </authorList>
    </citation>
    <scope>NUCLEOTIDE SEQUENCE [LARGE SCALE GENOMIC DNA]</scope>
    <source>
        <strain evidence="10">YM2019G1</strain>
    </source>
</reference>
<dbReference type="Proteomes" id="UP000436088">
    <property type="component" value="Unassembled WGS sequence"/>
</dbReference>
<keyword evidence="8" id="KW-0511">Multifunctional enzyme</keyword>
<keyword evidence="11" id="KW-1185">Reference proteome</keyword>
<feature type="domain" description="Reverse transcriptase/retrotransposon-derived protein RNase H-like" evidence="9">
    <location>
        <begin position="146"/>
        <end position="240"/>
    </location>
</feature>
<dbReference type="InterPro" id="IPR021109">
    <property type="entry name" value="Peptidase_aspartic_dom_sf"/>
</dbReference>
<dbReference type="FunFam" id="3.30.70.270:FF:000020">
    <property type="entry name" value="Transposon Tf2-6 polyprotein-like Protein"/>
    <property type="match status" value="1"/>
</dbReference>
<dbReference type="InterPro" id="IPR041577">
    <property type="entry name" value="RT_RNaseH_2"/>
</dbReference>
<evidence type="ECO:0000259" key="9">
    <source>
        <dbReference type="Pfam" id="PF17919"/>
    </source>
</evidence>
<evidence type="ECO:0000313" key="10">
    <source>
        <dbReference type="EMBL" id="KAE8677972.1"/>
    </source>
</evidence>
<dbReference type="SUPFAM" id="SSF56672">
    <property type="entry name" value="DNA/RNA polymerases"/>
    <property type="match status" value="1"/>
</dbReference>
<dbReference type="GO" id="GO:0004519">
    <property type="term" value="F:endonuclease activity"/>
    <property type="evidence" value="ECO:0007669"/>
    <property type="project" value="UniProtKB-KW"/>
</dbReference>
<keyword evidence="1" id="KW-0808">Transferase</keyword>
<keyword evidence="4" id="KW-0378">Hydrolase</keyword>
<dbReference type="GO" id="GO:0003723">
    <property type="term" value="F:RNA binding"/>
    <property type="evidence" value="ECO:0007669"/>
    <property type="project" value="UniProtKB-KW"/>
</dbReference>
<proteinExistence type="predicted"/>
<dbReference type="SUPFAM" id="SSF50630">
    <property type="entry name" value="Acid proteases"/>
    <property type="match status" value="1"/>
</dbReference>
<evidence type="ECO:0000256" key="7">
    <source>
        <dbReference type="ARBA" id="ARBA00022908"/>
    </source>
</evidence>
<dbReference type="AlphaFoldDB" id="A0A6A2XQY1"/>
<keyword evidence="2" id="KW-0548">Nucleotidyltransferase</keyword>
<dbReference type="GO" id="GO:0015074">
    <property type="term" value="P:DNA integration"/>
    <property type="evidence" value="ECO:0007669"/>
    <property type="project" value="UniProtKB-KW"/>
</dbReference>
<evidence type="ECO:0000256" key="1">
    <source>
        <dbReference type="ARBA" id="ARBA00022679"/>
    </source>
</evidence>
<dbReference type="GO" id="GO:0006508">
    <property type="term" value="P:proteolysis"/>
    <property type="evidence" value="ECO:0007669"/>
    <property type="project" value="InterPro"/>
</dbReference>
<dbReference type="PANTHER" id="PTHR37984">
    <property type="entry name" value="PROTEIN CBG26694"/>
    <property type="match status" value="1"/>
</dbReference>
<evidence type="ECO:0000256" key="5">
    <source>
        <dbReference type="ARBA" id="ARBA00022842"/>
    </source>
</evidence>
<organism evidence="10 11">
    <name type="scientific">Hibiscus syriacus</name>
    <name type="common">Rose of Sharon</name>
    <dbReference type="NCBI Taxonomy" id="106335"/>
    <lineage>
        <taxon>Eukaryota</taxon>
        <taxon>Viridiplantae</taxon>
        <taxon>Streptophyta</taxon>
        <taxon>Embryophyta</taxon>
        <taxon>Tracheophyta</taxon>
        <taxon>Spermatophyta</taxon>
        <taxon>Magnoliopsida</taxon>
        <taxon>eudicotyledons</taxon>
        <taxon>Gunneridae</taxon>
        <taxon>Pentapetalae</taxon>
        <taxon>rosids</taxon>
        <taxon>malvids</taxon>
        <taxon>Malvales</taxon>
        <taxon>Malvaceae</taxon>
        <taxon>Malvoideae</taxon>
        <taxon>Hibiscus</taxon>
    </lineage>
</organism>